<sequence length="51" mass="5344">QRDKYAMLGRDFGDGPVAIVVSDGAPSPAPSSEHISRAASPLPEPGREKLL</sequence>
<gene>
    <name evidence="1" type="ORF">H4R21_004780</name>
</gene>
<organism evidence="1 2">
    <name type="scientific">Coemansia helicoidea</name>
    <dbReference type="NCBI Taxonomy" id="1286919"/>
    <lineage>
        <taxon>Eukaryota</taxon>
        <taxon>Fungi</taxon>
        <taxon>Fungi incertae sedis</taxon>
        <taxon>Zoopagomycota</taxon>
        <taxon>Kickxellomycotina</taxon>
        <taxon>Kickxellomycetes</taxon>
        <taxon>Kickxellales</taxon>
        <taxon>Kickxellaceae</taxon>
        <taxon>Coemansia</taxon>
    </lineage>
</organism>
<accession>A0ACC1KVK2</accession>
<evidence type="ECO:0000313" key="1">
    <source>
        <dbReference type="EMBL" id="KAJ2796271.1"/>
    </source>
</evidence>
<feature type="non-terminal residue" evidence="1">
    <location>
        <position position="1"/>
    </location>
</feature>
<reference evidence="1" key="1">
    <citation type="submission" date="2022-07" db="EMBL/GenBank/DDBJ databases">
        <title>Phylogenomic reconstructions and comparative analyses of Kickxellomycotina fungi.</title>
        <authorList>
            <person name="Reynolds N.K."/>
            <person name="Stajich J.E."/>
            <person name="Barry K."/>
            <person name="Grigoriev I.V."/>
            <person name="Crous P."/>
            <person name="Smith M.E."/>
        </authorList>
    </citation>
    <scope>NUCLEOTIDE SEQUENCE</scope>
    <source>
        <strain evidence="1">BCRC 34780</strain>
    </source>
</reference>
<proteinExistence type="predicted"/>
<dbReference type="Proteomes" id="UP001140087">
    <property type="component" value="Unassembled WGS sequence"/>
</dbReference>
<dbReference type="EMBL" id="JANBUN010001925">
    <property type="protein sequence ID" value="KAJ2796271.1"/>
    <property type="molecule type" value="Genomic_DNA"/>
</dbReference>
<evidence type="ECO:0000313" key="2">
    <source>
        <dbReference type="Proteomes" id="UP001140087"/>
    </source>
</evidence>
<name>A0ACC1KVK2_9FUNG</name>
<protein>
    <submittedName>
        <fullName evidence="1">Uncharacterized protein</fullName>
    </submittedName>
</protein>
<comment type="caution">
    <text evidence="1">The sequence shown here is derived from an EMBL/GenBank/DDBJ whole genome shotgun (WGS) entry which is preliminary data.</text>
</comment>
<keyword evidence="2" id="KW-1185">Reference proteome</keyword>